<gene>
    <name evidence="9" type="ordered locus">Mnod_2664</name>
</gene>
<dbReference type="GO" id="GO:0042597">
    <property type="term" value="C:periplasmic space"/>
    <property type="evidence" value="ECO:0007669"/>
    <property type="project" value="UniProtKB-SubCell"/>
</dbReference>
<dbReference type="OrthoDB" id="8195871at2"/>
<sequence>MTFPTRRAVLGGLAGSLAGSLAAPALVRAAPQTIRFAYQRSSTLLTILKTNGTLEQRLSPKGFGVSWHLFNSVIEPMNAGSTDFHADVADAVPIFTQAAGAPLTFYAKEDPSPSAEAIIVHADSPIRTVADLRAKTVGFQRGSGCHFILTAALKRAGLTPADIRPAHLNASDGAAAFERRSLDAWVIWDPFLAIAQAKSPVRVIADATGFSSYNRYYTVNTAFAEAHPEVVGVVFDALTEAGRWVKGNPKAAAEFLSPIWGDVPVGIVETVNARRSYAVKPVLREALGEQQVIADTFHEAGLIPRRIDATAVPLWHPETRG</sequence>
<keyword evidence="4 7" id="KW-0732">Signal</keyword>
<evidence type="ECO:0000259" key="8">
    <source>
        <dbReference type="SMART" id="SM00062"/>
    </source>
</evidence>
<dbReference type="RefSeq" id="WP_015929306.1">
    <property type="nucleotide sequence ID" value="NC_011894.1"/>
</dbReference>
<comment type="similarity">
    <text evidence="2">Belongs to the bacterial solute-binding protein SsuA/TauA family.</text>
</comment>
<evidence type="ECO:0000313" key="9">
    <source>
        <dbReference type="EMBL" id="ACL57627.1"/>
    </source>
</evidence>
<accession>B8IE81</accession>
<name>B8IE81_METNO</name>
<dbReference type="Proteomes" id="UP000008207">
    <property type="component" value="Chromosome"/>
</dbReference>
<dbReference type="FunFam" id="3.40.190.10:FF:000050">
    <property type="entry name" value="Sulfonate ABC transporter substrate-binding protein"/>
    <property type="match status" value="1"/>
</dbReference>
<dbReference type="PANTHER" id="PTHR30024:SF42">
    <property type="entry name" value="ALIPHATIC SULFONATES-BINDING PROTEIN-RELATED"/>
    <property type="match status" value="1"/>
</dbReference>
<comment type="function">
    <text evidence="5">Part of a binding-protein-dependent transport system for aliphatic sulfonates. Putative binding protein.</text>
</comment>
<evidence type="ECO:0000256" key="3">
    <source>
        <dbReference type="ARBA" id="ARBA00022448"/>
    </source>
</evidence>
<feature type="chain" id="PRO_5002871774" description="Putative aliphatic sulfonates-binding protein" evidence="7">
    <location>
        <begin position="23"/>
        <end position="321"/>
    </location>
</feature>
<dbReference type="InterPro" id="IPR001638">
    <property type="entry name" value="Solute-binding_3/MltF_N"/>
</dbReference>
<evidence type="ECO:0000256" key="2">
    <source>
        <dbReference type="ARBA" id="ARBA00010742"/>
    </source>
</evidence>
<feature type="signal peptide" evidence="7">
    <location>
        <begin position="1"/>
        <end position="22"/>
    </location>
</feature>
<dbReference type="InterPro" id="IPR006311">
    <property type="entry name" value="TAT_signal"/>
</dbReference>
<proteinExistence type="inferred from homology"/>
<dbReference type="eggNOG" id="COG0715">
    <property type="taxonomic scope" value="Bacteria"/>
</dbReference>
<evidence type="ECO:0000256" key="6">
    <source>
        <dbReference type="ARBA" id="ARBA00070228"/>
    </source>
</evidence>
<protein>
    <recommendedName>
        <fullName evidence="6">Putative aliphatic sulfonates-binding protein</fullName>
    </recommendedName>
</protein>
<dbReference type="Gene3D" id="3.40.190.10">
    <property type="entry name" value="Periplasmic binding protein-like II"/>
    <property type="match status" value="2"/>
</dbReference>
<dbReference type="GO" id="GO:0042626">
    <property type="term" value="F:ATPase-coupled transmembrane transporter activity"/>
    <property type="evidence" value="ECO:0007669"/>
    <property type="project" value="InterPro"/>
</dbReference>
<dbReference type="GO" id="GO:0016020">
    <property type="term" value="C:membrane"/>
    <property type="evidence" value="ECO:0007669"/>
    <property type="project" value="InterPro"/>
</dbReference>
<dbReference type="InterPro" id="IPR015168">
    <property type="entry name" value="SsuA/THI5"/>
</dbReference>
<evidence type="ECO:0000256" key="7">
    <source>
        <dbReference type="SAM" id="SignalP"/>
    </source>
</evidence>
<evidence type="ECO:0000256" key="5">
    <source>
        <dbReference type="ARBA" id="ARBA00055538"/>
    </source>
</evidence>
<dbReference type="PANTHER" id="PTHR30024">
    <property type="entry name" value="ALIPHATIC SULFONATES-BINDING PROTEIN-RELATED"/>
    <property type="match status" value="1"/>
</dbReference>
<comment type="subcellular location">
    <subcellularLocation>
        <location evidence="1">Periplasm</location>
    </subcellularLocation>
</comment>
<dbReference type="STRING" id="460265.Mnod_2664"/>
<evidence type="ECO:0000313" key="10">
    <source>
        <dbReference type="Proteomes" id="UP000008207"/>
    </source>
</evidence>
<feature type="domain" description="Solute-binding protein family 3/N-terminal" evidence="8">
    <location>
        <begin position="33"/>
        <end position="248"/>
    </location>
</feature>
<dbReference type="SMART" id="SM00062">
    <property type="entry name" value="PBPb"/>
    <property type="match status" value="1"/>
</dbReference>
<dbReference type="EMBL" id="CP001349">
    <property type="protein sequence ID" value="ACL57627.1"/>
    <property type="molecule type" value="Genomic_DNA"/>
</dbReference>
<organism evidence="9 10">
    <name type="scientific">Methylobacterium nodulans (strain LMG 21967 / CNCM I-2342 / ORS 2060)</name>
    <dbReference type="NCBI Taxonomy" id="460265"/>
    <lineage>
        <taxon>Bacteria</taxon>
        <taxon>Pseudomonadati</taxon>
        <taxon>Pseudomonadota</taxon>
        <taxon>Alphaproteobacteria</taxon>
        <taxon>Hyphomicrobiales</taxon>
        <taxon>Methylobacteriaceae</taxon>
        <taxon>Methylobacterium</taxon>
    </lineage>
</organism>
<dbReference type="HOGENOM" id="CLU_028871_2_0_5"/>
<dbReference type="KEGG" id="mno:Mnod_2664"/>
<keyword evidence="3" id="KW-0813">Transport</keyword>
<evidence type="ECO:0000256" key="1">
    <source>
        <dbReference type="ARBA" id="ARBA00004418"/>
    </source>
</evidence>
<dbReference type="PROSITE" id="PS51318">
    <property type="entry name" value="TAT"/>
    <property type="match status" value="1"/>
</dbReference>
<reference evidence="9 10" key="1">
    <citation type="submission" date="2009-01" db="EMBL/GenBank/DDBJ databases">
        <title>Complete sequence of chromosome of Methylobacterium nodulans ORS 2060.</title>
        <authorList>
            <consortium name="US DOE Joint Genome Institute"/>
            <person name="Lucas S."/>
            <person name="Copeland A."/>
            <person name="Lapidus A."/>
            <person name="Glavina del Rio T."/>
            <person name="Dalin E."/>
            <person name="Tice H."/>
            <person name="Bruce D."/>
            <person name="Goodwin L."/>
            <person name="Pitluck S."/>
            <person name="Sims D."/>
            <person name="Brettin T."/>
            <person name="Detter J.C."/>
            <person name="Han C."/>
            <person name="Larimer F."/>
            <person name="Land M."/>
            <person name="Hauser L."/>
            <person name="Kyrpides N."/>
            <person name="Ivanova N."/>
            <person name="Marx C.J."/>
            <person name="Richardson P."/>
        </authorList>
    </citation>
    <scope>NUCLEOTIDE SEQUENCE [LARGE SCALE GENOMIC DNA]</scope>
    <source>
        <strain evidence="10">LMG 21967 / CNCM I-2342 / ORS 2060</strain>
    </source>
</reference>
<evidence type="ECO:0000256" key="4">
    <source>
        <dbReference type="ARBA" id="ARBA00022729"/>
    </source>
</evidence>
<dbReference type="SUPFAM" id="SSF53850">
    <property type="entry name" value="Periplasmic binding protein-like II"/>
    <property type="match status" value="1"/>
</dbReference>
<keyword evidence="10" id="KW-1185">Reference proteome</keyword>
<dbReference type="InterPro" id="IPR010067">
    <property type="entry name" value="ABC_SsuA_sub-bd"/>
</dbReference>
<dbReference type="AlphaFoldDB" id="B8IE81"/>
<dbReference type="Pfam" id="PF09084">
    <property type="entry name" value="NMT1"/>
    <property type="match status" value="1"/>
</dbReference>
<dbReference type="NCBIfam" id="TIGR01728">
    <property type="entry name" value="SsuA_fam"/>
    <property type="match status" value="1"/>
</dbReference>